<evidence type="ECO:0000313" key="3">
    <source>
        <dbReference type="EMBL" id="MFC6086475.1"/>
    </source>
</evidence>
<feature type="compositionally biased region" description="Low complexity" evidence="1">
    <location>
        <begin position="122"/>
        <end position="133"/>
    </location>
</feature>
<evidence type="ECO:0008006" key="5">
    <source>
        <dbReference type="Google" id="ProtNLM"/>
    </source>
</evidence>
<reference evidence="4" key="1">
    <citation type="journal article" date="2019" name="Int. J. Syst. Evol. Microbiol.">
        <title>The Global Catalogue of Microorganisms (GCM) 10K type strain sequencing project: providing services to taxonomists for standard genome sequencing and annotation.</title>
        <authorList>
            <consortium name="The Broad Institute Genomics Platform"/>
            <consortium name="The Broad Institute Genome Sequencing Center for Infectious Disease"/>
            <person name="Wu L."/>
            <person name="Ma J."/>
        </authorList>
    </citation>
    <scope>NUCLEOTIDE SEQUENCE [LARGE SCALE GENOMIC DNA]</scope>
    <source>
        <strain evidence="4">JCM 30346</strain>
    </source>
</reference>
<feature type="compositionally biased region" description="Pro residues" evidence="1">
    <location>
        <begin position="94"/>
        <end position="117"/>
    </location>
</feature>
<dbReference type="EMBL" id="JBHSRF010000089">
    <property type="protein sequence ID" value="MFC6086475.1"/>
    <property type="molecule type" value="Genomic_DNA"/>
</dbReference>
<dbReference type="Proteomes" id="UP001596137">
    <property type="component" value="Unassembled WGS sequence"/>
</dbReference>
<keyword evidence="2" id="KW-0472">Membrane</keyword>
<dbReference type="RefSeq" id="WP_380761704.1">
    <property type="nucleotide sequence ID" value="NZ_JBHSRF010000089.1"/>
</dbReference>
<organism evidence="3 4">
    <name type="scientific">Sphaerisporangium aureirubrum</name>
    <dbReference type="NCBI Taxonomy" id="1544736"/>
    <lineage>
        <taxon>Bacteria</taxon>
        <taxon>Bacillati</taxon>
        <taxon>Actinomycetota</taxon>
        <taxon>Actinomycetes</taxon>
        <taxon>Streptosporangiales</taxon>
        <taxon>Streptosporangiaceae</taxon>
        <taxon>Sphaerisporangium</taxon>
    </lineage>
</organism>
<gene>
    <name evidence="3" type="ORF">ACFP1K_35260</name>
</gene>
<sequence length="343" mass="33745">MTENTPRPGDATAHIPRPYPFGEQAAPGSPPHGAQGTPSYGAQAGDQPYGGGPGGGPGDRPPFGSPSGGPSYGNPPGGQGYPPPGGYGGQPGGYGPPPGGPGYGPPPGGQGYGPPPGGQGYGAPSYGAQGSAQNPYGAPPPSAGPVRPRLLWVVLVWIIAVVCVGIGVAGFAGGLFKTLNDAAPTKTFQSGGSVVAAVDPAEKPALYASSSGPANVTCLAEHTSTGAKAKLSNPTTAQTITAGGRVWELLFDVGVPAAGEYKFTCQADDGKQVAFGVGKALTANAGALAGGVLALILVPLAGFLLAVVVTIVVVVRRSRFRKRVQIQGSPYAGGGWQAPPPGA</sequence>
<comment type="caution">
    <text evidence="3">The sequence shown here is derived from an EMBL/GenBank/DDBJ whole genome shotgun (WGS) entry which is preliminary data.</text>
</comment>
<proteinExistence type="predicted"/>
<evidence type="ECO:0000313" key="4">
    <source>
        <dbReference type="Proteomes" id="UP001596137"/>
    </source>
</evidence>
<feature type="compositionally biased region" description="Gly residues" evidence="1">
    <location>
        <begin position="66"/>
        <end position="93"/>
    </location>
</feature>
<feature type="transmembrane region" description="Helical" evidence="2">
    <location>
        <begin position="287"/>
        <end position="315"/>
    </location>
</feature>
<feature type="compositionally biased region" description="Gly residues" evidence="1">
    <location>
        <begin position="48"/>
        <end position="58"/>
    </location>
</feature>
<keyword evidence="2" id="KW-0812">Transmembrane</keyword>
<name>A0ABW1NTL2_9ACTN</name>
<accession>A0ABW1NTL2</accession>
<evidence type="ECO:0000256" key="2">
    <source>
        <dbReference type="SAM" id="Phobius"/>
    </source>
</evidence>
<feature type="transmembrane region" description="Helical" evidence="2">
    <location>
        <begin position="150"/>
        <end position="176"/>
    </location>
</feature>
<feature type="region of interest" description="Disordered" evidence="1">
    <location>
        <begin position="1"/>
        <end position="142"/>
    </location>
</feature>
<keyword evidence="2" id="KW-1133">Transmembrane helix</keyword>
<protein>
    <recommendedName>
        <fullName evidence="5">Serine/arginine repetitive matrix protein 2</fullName>
    </recommendedName>
</protein>
<evidence type="ECO:0000256" key="1">
    <source>
        <dbReference type="SAM" id="MobiDB-lite"/>
    </source>
</evidence>
<keyword evidence="4" id="KW-1185">Reference proteome</keyword>